<dbReference type="PANTHER" id="PTHR33649">
    <property type="entry name" value="PAR1 PROTEIN"/>
    <property type="match status" value="1"/>
</dbReference>
<dbReference type="EMBL" id="JBBWWQ010000003">
    <property type="protein sequence ID" value="KAK8951873.1"/>
    <property type="molecule type" value="Genomic_DNA"/>
</dbReference>
<feature type="chain" id="PRO_5042956778" description="PAR1 protein" evidence="1">
    <location>
        <begin position="27"/>
        <end position="244"/>
    </location>
</feature>
<organism evidence="2 3">
    <name type="scientific">Platanthera zijinensis</name>
    <dbReference type="NCBI Taxonomy" id="2320716"/>
    <lineage>
        <taxon>Eukaryota</taxon>
        <taxon>Viridiplantae</taxon>
        <taxon>Streptophyta</taxon>
        <taxon>Embryophyta</taxon>
        <taxon>Tracheophyta</taxon>
        <taxon>Spermatophyta</taxon>
        <taxon>Magnoliopsida</taxon>
        <taxon>Liliopsida</taxon>
        <taxon>Asparagales</taxon>
        <taxon>Orchidaceae</taxon>
        <taxon>Orchidoideae</taxon>
        <taxon>Orchideae</taxon>
        <taxon>Orchidinae</taxon>
        <taxon>Platanthera</taxon>
    </lineage>
</organism>
<comment type="caution">
    <text evidence="2">The sequence shown here is derived from an EMBL/GenBank/DDBJ whole genome shotgun (WGS) entry which is preliminary data.</text>
</comment>
<evidence type="ECO:0000313" key="2">
    <source>
        <dbReference type="EMBL" id="KAK8951873.1"/>
    </source>
</evidence>
<protein>
    <recommendedName>
        <fullName evidence="4">PAR1 protein</fullName>
    </recommendedName>
</protein>
<evidence type="ECO:0008006" key="4">
    <source>
        <dbReference type="Google" id="ProtNLM"/>
    </source>
</evidence>
<dbReference type="InterPro" id="IPR009489">
    <property type="entry name" value="PAR1"/>
</dbReference>
<keyword evidence="1" id="KW-0732">Signal</keyword>
<dbReference type="PANTHER" id="PTHR33649:SF2">
    <property type="entry name" value="PAR1 PROTEIN"/>
    <property type="match status" value="1"/>
</dbReference>
<gene>
    <name evidence="2" type="ORF">KSP39_PZI004882</name>
</gene>
<evidence type="ECO:0000256" key="1">
    <source>
        <dbReference type="SAM" id="SignalP"/>
    </source>
</evidence>
<sequence length="244" mass="26487">MATAASKAASLAVFLAFSLFISGVLGDDITCERLDRSTCAFAVSSSGLRCVLEKHVLSRRKDEYSCRSSGFKATGVAGRIETDECVASCGLDRDTIGISSDSMLDRRFMRRLCSPACFDGCLNIFDLYSNVAASEGLSLTNLCEKEYNNRRELNEKHTSALSFPVAFDAGAPKSDPEYYNSGLSVSNRNLKFTSGRHSVTAEEEAAAPNSVGRRNLVRFPENKRLISVHGRRSVAEEEEAAAPA</sequence>
<proteinExistence type="predicted"/>
<name>A0AAP0BW43_9ASPA</name>
<dbReference type="AlphaFoldDB" id="A0AAP0BW43"/>
<feature type="signal peptide" evidence="1">
    <location>
        <begin position="1"/>
        <end position="26"/>
    </location>
</feature>
<dbReference type="Proteomes" id="UP001418222">
    <property type="component" value="Unassembled WGS sequence"/>
</dbReference>
<dbReference type="Pfam" id="PF06521">
    <property type="entry name" value="PAR1"/>
    <property type="match status" value="1"/>
</dbReference>
<reference evidence="2 3" key="1">
    <citation type="journal article" date="2022" name="Nat. Plants">
        <title>Genomes of leafy and leafless Platanthera orchids illuminate the evolution of mycoheterotrophy.</title>
        <authorList>
            <person name="Li M.H."/>
            <person name="Liu K.W."/>
            <person name="Li Z."/>
            <person name="Lu H.C."/>
            <person name="Ye Q.L."/>
            <person name="Zhang D."/>
            <person name="Wang J.Y."/>
            <person name="Li Y.F."/>
            <person name="Zhong Z.M."/>
            <person name="Liu X."/>
            <person name="Yu X."/>
            <person name="Liu D.K."/>
            <person name="Tu X.D."/>
            <person name="Liu B."/>
            <person name="Hao Y."/>
            <person name="Liao X.Y."/>
            <person name="Jiang Y.T."/>
            <person name="Sun W.H."/>
            <person name="Chen J."/>
            <person name="Chen Y.Q."/>
            <person name="Ai Y."/>
            <person name="Zhai J.W."/>
            <person name="Wu S.S."/>
            <person name="Zhou Z."/>
            <person name="Hsiao Y.Y."/>
            <person name="Wu W.L."/>
            <person name="Chen Y.Y."/>
            <person name="Lin Y.F."/>
            <person name="Hsu J.L."/>
            <person name="Li C.Y."/>
            <person name="Wang Z.W."/>
            <person name="Zhao X."/>
            <person name="Zhong W.Y."/>
            <person name="Ma X.K."/>
            <person name="Ma L."/>
            <person name="Huang J."/>
            <person name="Chen G.Z."/>
            <person name="Huang M.Z."/>
            <person name="Huang L."/>
            <person name="Peng D.H."/>
            <person name="Luo Y.B."/>
            <person name="Zou S.Q."/>
            <person name="Chen S.P."/>
            <person name="Lan S."/>
            <person name="Tsai W.C."/>
            <person name="Van de Peer Y."/>
            <person name="Liu Z.J."/>
        </authorList>
    </citation>
    <scope>NUCLEOTIDE SEQUENCE [LARGE SCALE GENOMIC DNA]</scope>
    <source>
        <strain evidence="2">Lor287</strain>
    </source>
</reference>
<keyword evidence="3" id="KW-1185">Reference proteome</keyword>
<accession>A0AAP0BW43</accession>
<evidence type="ECO:0000313" key="3">
    <source>
        <dbReference type="Proteomes" id="UP001418222"/>
    </source>
</evidence>